<evidence type="ECO:0000256" key="12">
    <source>
        <dbReference type="RuleBase" id="RU367136"/>
    </source>
</evidence>
<sequence>MVRPLNIAFVHPDLGIGGAERLVVDAAISLQKRGHRVIIYTMHHDLSHCFAETRDGTLDVRVGGNWLVPRSIGGRFHILCTILRSLMLARQVVNDPEQYDALFVDQLSAPIPLLKYTHAHIFFYCHFPDYLLARRDSLGQKLYRAPFDLLEEFTTGEADEIVVNSRFTQETFRRAFPHLSTIPKVLSPALNFEAYDRPVDSGDPLLRALRTKKRIVLSINRFERKKDIGLALRAFALCLQGNSATGNGVKRAAINNCCLVVAGGWDPRVAENTQYLKELGAQANQLGLRTRTVAPQKANKEALALLPDGAVGAPTILDDDDDDSPTDQLASIDVLFLPSFTENQRAFLLSAARCVVYTPTNEHLGIVPLEAMYMRVPVVAADSGGPRETIQQGKTGYLCEPAEDDFAAAIAKLLSMDDDKWRAMGDAGHDRVKLAFSLDSFGAKLEHLIVGMLQRPTHASVVLGVVITLFIIFAVTLTLLLTWWR</sequence>
<dbReference type="OrthoDB" id="448893at2759"/>
<proteinExistence type="inferred from homology"/>
<dbReference type="PANTHER" id="PTHR45918">
    <property type="entry name" value="ALPHA-1,3/1,6-MANNOSYLTRANSFERASE ALG2"/>
    <property type="match status" value="1"/>
</dbReference>
<evidence type="ECO:0000313" key="16">
    <source>
        <dbReference type="Proteomes" id="UP001140011"/>
    </source>
</evidence>
<keyword evidence="5 12" id="KW-0808">Transferase</keyword>
<evidence type="ECO:0000256" key="7">
    <source>
        <dbReference type="ARBA" id="ARBA00022824"/>
    </source>
</evidence>
<dbReference type="Proteomes" id="UP001140011">
    <property type="component" value="Unassembled WGS sequence"/>
</dbReference>
<keyword evidence="7 12" id="KW-0256">Endoplasmic reticulum</keyword>
<evidence type="ECO:0000259" key="14">
    <source>
        <dbReference type="Pfam" id="PF13439"/>
    </source>
</evidence>
<keyword evidence="8 12" id="KW-1133">Transmembrane helix</keyword>
<keyword evidence="4 12" id="KW-0328">Glycosyltransferase</keyword>
<dbReference type="InterPro" id="IPR001296">
    <property type="entry name" value="Glyco_trans_1"/>
</dbReference>
<evidence type="ECO:0000256" key="10">
    <source>
        <dbReference type="ARBA" id="ARBA00045103"/>
    </source>
</evidence>
<dbReference type="GO" id="GO:0005789">
    <property type="term" value="C:endoplasmic reticulum membrane"/>
    <property type="evidence" value="ECO:0007669"/>
    <property type="project" value="UniProtKB-SubCell"/>
</dbReference>
<accession>A0A9W8GX93</accession>
<evidence type="ECO:0000256" key="5">
    <source>
        <dbReference type="ARBA" id="ARBA00022679"/>
    </source>
</evidence>
<evidence type="ECO:0000256" key="2">
    <source>
        <dbReference type="ARBA" id="ARBA00004586"/>
    </source>
</evidence>
<dbReference type="GO" id="GO:0004378">
    <property type="term" value="F:GDP-Man:Man(1)GlcNAc(2)-PP-Dol alpha-1,3-mannosyltransferase activity"/>
    <property type="evidence" value="ECO:0007669"/>
    <property type="project" value="UniProtKB-UniRule"/>
</dbReference>
<comment type="catalytic activity">
    <reaction evidence="10 12">
        <text>a beta-D-Man-(1-&gt;4)-beta-D-GlcNAc-(1-&gt;4)-alpha-D-GlcNAc-diphospho-di-trans,poly-cis-dolichol + GDP-alpha-D-mannose = an alpha-D-Man-(1-&gt;3)-beta-D-Man-(1-&gt;4)-beta-D-GlcNAc-(1-&gt;4)-alpha-D-GlcNAc-diphospho-di-trans,poly-cis-dolichol + GDP + H(+)</text>
        <dbReference type="Rhea" id="RHEA:29515"/>
        <dbReference type="Rhea" id="RHEA-COMP:19511"/>
        <dbReference type="Rhea" id="RHEA-COMP:19513"/>
        <dbReference type="ChEBI" id="CHEBI:15378"/>
        <dbReference type="ChEBI" id="CHEBI:57527"/>
        <dbReference type="ChEBI" id="CHEBI:58189"/>
        <dbReference type="ChEBI" id="CHEBI:58472"/>
        <dbReference type="ChEBI" id="CHEBI:132510"/>
        <dbReference type="EC" id="2.4.1.132"/>
    </reaction>
    <physiologicalReaction direction="left-to-right" evidence="10 12">
        <dbReference type="Rhea" id="RHEA:29516"/>
    </physiologicalReaction>
</comment>
<comment type="pathway">
    <text evidence="3 12">Protein modification; protein glycosylation.</text>
</comment>
<evidence type="ECO:0000256" key="6">
    <source>
        <dbReference type="ARBA" id="ARBA00022692"/>
    </source>
</evidence>
<dbReference type="Pfam" id="PF13439">
    <property type="entry name" value="Glyco_transf_4"/>
    <property type="match status" value="1"/>
</dbReference>
<keyword evidence="16" id="KW-1185">Reference proteome</keyword>
<dbReference type="InterPro" id="IPR027054">
    <property type="entry name" value="ALG2"/>
</dbReference>
<comment type="subcellular location">
    <subcellularLocation>
        <location evidence="2 12">Endoplasmic reticulum membrane</location>
    </subcellularLocation>
</comment>
<keyword evidence="6 12" id="KW-0812">Transmembrane</keyword>
<evidence type="ECO:0000313" key="15">
    <source>
        <dbReference type="EMBL" id="KAJ2755129.1"/>
    </source>
</evidence>
<feature type="domain" description="Glycosyl transferase family 1" evidence="13">
    <location>
        <begin position="333"/>
        <end position="427"/>
    </location>
</feature>
<dbReference type="EC" id="2.4.1.257" evidence="12"/>
<feature type="domain" description="Glycosyltransferase subfamily 4-like N-terminal" evidence="14">
    <location>
        <begin position="16"/>
        <end position="177"/>
    </location>
</feature>
<reference evidence="15" key="1">
    <citation type="submission" date="2022-07" db="EMBL/GenBank/DDBJ databases">
        <title>Phylogenomic reconstructions and comparative analyses of Kickxellomycotina fungi.</title>
        <authorList>
            <person name="Reynolds N.K."/>
            <person name="Stajich J.E."/>
            <person name="Barry K."/>
            <person name="Grigoriev I.V."/>
            <person name="Crous P."/>
            <person name="Smith M.E."/>
        </authorList>
    </citation>
    <scope>NUCLEOTIDE SEQUENCE</scope>
    <source>
        <strain evidence="15">BCRC 34297</strain>
    </source>
</reference>
<dbReference type="EMBL" id="JANBUH010000076">
    <property type="protein sequence ID" value="KAJ2755129.1"/>
    <property type="molecule type" value="Genomic_DNA"/>
</dbReference>
<gene>
    <name evidence="15" type="primary">ALG2</name>
    <name evidence="15" type="ORF">GGI19_001882</name>
</gene>
<evidence type="ECO:0000256" key="3">
    <source>
        <dbReference type="ARBA" id="ARBA00004922"/>
    </source>
</evidence>
<comment type="similarity">
    <text evidence="12">Belongs to the glycosyltransferase group 1 family.</text>
</comment>
<evidence type="ECO:0000256" key="9">
    <source>
        <dbReference type="ARBA" id="ARBA00023136"/>
    </source>
</evidence>
<comment type="function">
    <text evidence="1 12">Mannosylates Man(2)GlcNAc(2)-dolichol diphosphate and Man(1)GlcNAc(2)-dolichol diphosphate to form Man(3)GlcNAc(2)-dolichol diphosphate.</text>
</comment>
<dbReference type="InterPro" id="IPR028098">
    <property type="entry name" value="Glyco_trans_4-like_N"/>
</dbReference>
<dbReference type="SUPFAM" id="SSF53756">
    <property type="entry name" value="UDP-Glycosyltransferase/glycogen phosphorylase"/>
    <property type="match status" value="1"/>
</dbReference>
<dbReference type="EC" id="2.4.1.132" evidence="12"/>
<dbReference type="PANTHER" id="PTHR45918:SF1">
    <property type="entry name" value="ALPHA-1,3_1,6-MANNOSYLTRANSFERASE ALG2"/>
    <property type="match status" value="1"/>
</dbReference>
<dbReference type="GO" id="GO:0102704">
    <property type="term" value="F:GDP-Man:Man(2)GlcNAc(2)-PP-Dol alpha-1,6-mannosyltransferase activity"/>
    <property type="evidence" value="ECO:0007669"/>
    <property type="project" value="UniProtKB-UniRule"/>
</dbReference>
<evidence type="ECO:0000256" key="1">
    <source>
        <dbReference type="ARBA" id="ARBA00003142"/>
    </source>
</evidence>
<evidence type="ECO:0000256" key="11">
    <source>
        <dbReference type="ARBA" id="ARBA00045104"/>
    </source>
</evidence>
<feature type="transmembrane region" description="Helical" evidence="12">
    <location>
        <begin position="461"/>
        <end position="484"/>
    </location>
</feature>
<dbReference type="AlphaFoldDB" id="A0A9W8GX93"/>
<organism evidence="15 16">
    <name type="scientific">Coemansia pectinata</name>
    <dbReference type="NCBI Taxonomy" id="1052879"/>
    <lineage>
        <taxon>Eukaryota</taxon>
        <taxon>Fungi</taxon>
        <taxon>Fungi incertae sedis</taxon>
        <taxon>Zoopagomycota</taxon>
        <taxon>Kickxellomycotina</taxon>
        <taxon>Kickxellomycetes</taxon>
        <taxon>Kickxellales</taxon>
        <taxon>Kickxellaceae</taxon>
        <taxon>Coemansia</taxon>
    </lineage>
</organism>
<comment type="caution">
    <text evidence="15">The sequence shown here is derived from an EMBL/GenBank/DDBJ whole genome shotgun (WGS) entry which is preliminary data.</text>
</comment>
<evidence type="ECO:0000259" key="13">
    <source>
        <dbReference type="Pfam" id="PF00534"/>
    </source>
</evidence>
<dbReference type="Gene3D" id="3.40.50.2000">
    <property type="entry name" value="Glycogen Phosphorylase B"/>
    <property type="match status" value="2"/>
</dbReference>
<keyword evidence="9 12" id="KW-0472">Membrane</keyword>
<dbReference type="CDD" id="cd03805">
    <property type="entry name" value="GT4_ALG2-like"/>
    <property type="match status" value="1"/>
</dbReference>
<name>A0A9W8GX93_9FUNG</name>
<protein>
    <recommendedName>
        <fullName evidence="12">Alpha-1,3/1,6-mannosyltransferase ALG2</fullName>
        <ecNumber evidence="12">2.4.1.132</ecNumber>
        <ecNumber evidence="12">2.4.1.257</ecNumber>
    </recommendedName>
    <alternativeName>
        <fullName evidence="12">GDP-Man:Man(1)GlcNAc(2)-PP-Dol alpha-1,3-mannosyltransferase</fullName>
    </alternativeName>
</protein>
<evidence type="ECO:0000256" key="4">
    <source>
        <dbReference type="ARBA" id="ARBA00022676"/>
    </source>
</evidence>
<comment type="catalytic activity">
    <reaction evidence="11 12">
        <text>an alpha-D-Man-(1-&gt;3)-beta-D-Man-(1-&gt;4)-beta-D-GlcNAc-(1-&gt;4)-alpha-D-GlcNAc-diphospho-di-trans,poly-cis-dolichol + GDP-alpha-D-mannose = an alpha-D-Man-(1-&gt;3)-[alpha-D-Man-(1-&gt;6)]-beta-D-Man-(1-&gt;4)-beta-D-GlcNAc-(1-&gt;4)-alpha-D-GlcNAc-diphospho-di-trans,poly-cis-dolichol + GDP + H(+)</text>
        <dbReference type="Rhea" id="RHEA:29519"/>
        <dbReference type="Rhea" id="RHEA-COMP:19513"/>
        <dbReference type="Rhea" id="RHEA-COMP:19515"/>
        <dbReference type="ChEBI" id="CHEBI:15378"/>
        <dbReference type="ChEBI" id="CHEBI:57527"/>
        <dbReference type="ChEBI" id="CHEBI:58189"/>
        <dbReference type="ChEBI" id="CHEBI:132510"/>
        <dbReference type="ChEBI" id="CHEBI:132511"/>
        <dbReference type="EC" id="2.4.1.257"/>
    </reaction>
    <physiologicalReaction direction="left-to-right" evidence="11 12">
        <dbReference type="Rhea" id="RHEA:29520"/>
    </physiologicalReaction>
</comment>
<evidence type="ECO:0000256" key="8">
    <source>
        <dbReference type="ARBA" id="ARBA00022989"/>
    </source>
</evidence>
<dbReference type="Pfam" id="PF00534">
    <property type="entry name" value="Glycos_transf_1"/>
    <property type="match status" value="1"/>
</dbReference>